<dbReference type="PANTHER" id="PTHR47618:SF1">
    <property type="entry name" value="BIFUNCTIONAL OLIGORIBONUCLEASE AND PAP PHOSPHATASE NRNA"/>
    <property type="match status" value="1"/>
</dbReference>
<feature type="non-terminal residue" evidence="2">
    <location>
        <position position="151"/>
    </location>
</feature>
<evidence type="ECO:0000313" key="2">
    <source>
        <dbReference type="EMBL" id="KKL52140.1"/>
    </source>
</evidence>
<dbReference type="AlphaFoldDB" id="A0A0F9F4G3"/>
<dbReference type="InterPro" id="IPR051319">
    <property type="entry name" value="Oligoribo/pAp-PDE_c-di-AMP_PDE"/>
</dbReference>
<proteinExistence type="predicted"/>
<name>A0A0F9F4G3_9ZZZZ</name>
<comment type="caution">
    <text evidence="2">The sequence shown here is derived from an EMBL/GenBank/DDBJ whole genome shotgun (WGS) entry which is preliminary data.</text>
</comment>
<dbReference type="InterPro" id="IPR001667">
    <property type="entry name" value="DDH_dom"/>
</dbReference>
<dbReference type="EMBL" id="LAZR01031996">
    <property type="protein sequence ID" value="KKL52140.1"/>
    <property type="molecule type" value="Genomic_DNA"/>
</dbReference>
<dbReference type="PANTHER" id="PTHR47618">
    <property type="entry name" value="BIFUNCTIONAL OLIGORIBONUCLEASE AND PAP PHOSPHATASE NRNA"/>
    <property type="match status" value="1"/>
</dbReference>
<evidence type="ECO:0000259" key="1">
    <source>
        <dbReference type="Pfam" id="PF01368"/>
    </source>
</evidence>
<sequence>MNQIINLLKNSNHILIASHANPDGDAIGALVALGISLDALNNKTTLYNESPIPAIYRFLPEVDRIVRHIDDQNFFDTAVVLDCGELERIGNAFSTISRIPHIINIDHHVTNTRFGEFHLIDPSACATSEIVYRLIRRMETAIGNVPSGFHA</sequence>
<accession>A0A0F9F4G3</accession>
<dbReference type="InterPro" id="IPR038763">
    <property type="entry name" value="DHH_sf"/>
</dbReference>
<feature type="domain" description="DDH" evidence="1">
    <location>
        <begin position="13"/>
        <end position="139"/>
    </location>
</feature>
<dbReference type="Pfam" id="PF01368">
    <property type="entry name" value="DHH"/>
    <property type="match status" value="1"/>
</dbReference>
<organism evidence="2">
    <name type="scientific">marine sediment metagenome</name>
    <dbReference type="NCBI Taxonomy" id="412755"/>
    <lineage>
        <taxon>unclassified sequences</taxon>
        <taxon>metagenomes</taxon>
        <taxon>ecological metagenomes</taxon>
    </lineage>
</organism>
<dbReference type="Gene3D" id="3.90.1640.10">
    <property type="entry name" value="inorganic pyrophosphatase (n-terminal core)"/>
    <property type="match status" value="1"/>
</dbReference>
<dbReference type="SUPFAM" id="SSF64182">
    <property type="entry name" value="DHH phosphoesterases"/>
    <property type="match status" value="1"/>
</dbReference>
<protein>
    <recommendedName>
        <fullName evidence="1">DDH domain-containing protein</fullName>
    </recommendedName>
</protein>
<gene>
    <name evidence="2" type="ORF">LCGC14_2288440</name>
</gene>
<reference evidence="2" key="1">
    <citation type="journal article" date="2015" name="Nature">
        <title>Complex archaea that bridge the gap between prokaryotes and eukaryotes.</title>
        <authorList>
            <person name="Spang A."/>
            <person name="Saw J.H."/>
            <person name="Jorgensen S.L."/>
            <person name="Zaremba-Niedzwiedzka K."/>
            <person name="Martijn J."/>
            <person name="Lind A.E."/>
            <person name="van Eijk R."/>
            <person name="Schleper C."/>
            <person name="Guy L."/>
            <person name="Ettema T.J."/>
        </authorList>
    </citation>
    <scope>NUCLEOTIDE SEQUENCE</scope>
</reference>